<dbReference type="GO" id="GO:0030414">
    <property type="term" value="F:peptidase inhibitor activity"/>
    <property type="evidence" value="ECO:0007669"/>
    <property type="project" value="TreeGrafter"/>
</dbReference>
<dbReference type="EMBL" id="CP064812">
    <property type="protein sequence ID" value="QPG73969.1"/>
    <property type="molecule type" value="Genomic_DNA"/>
</dbReference>
<dbReference type="OrthoDB" id="2506647at2759"/>
<organism evidence="2 3">
    <name type="scientific">Eeniella nana</name>
    <name type="common">Yeast</name>
    <name type="synonym">Brettanomyces nanus</name>
    <dbReference type="NCBI Taxonomy" id="13502"/>
    <lineage>
        <taxon>Eukaryota</taxon>
        <taxon>Fungi</taxon>
        <taxon>Dikarya</taxon>
        <taxon>Ascomycota</taxon>
        <taxon>Saccharomycotina</taxon>
        <taxon>Pichiomycetes</taxon>
        <taxon>Pichiales</taxon>
        <taxon>Pichiaceae</taxon>
        <taxon>Brettanomyces</taxon>
    </lineage>
</organism>
<dbReference type="GO" id="GO:0005543">
    <property type="term" value="F:phospholipid binding"/>
    <property type="evidence" value="ECO:0007669"/>
    <property type="project" value="TreeGrafter"/>
</dbReference>
<dbReference type="PANTHER" id="PTHR11362:SF148">
    <property type="entry name" value="CARBOXYPEPTIDASE Y INHIBITOR"/>
    <property type="match status" value="1"/>
</dbReference>
<dbReference type="GeneID" id="62194686"/>
<gene>
    <name evidence="2" type="ORF">FOA43_001285</name>
</gene>
<dbReference type="Gene3D" id="3.90.280.10">
    <property type="entry name" value="PEBP-like"/>
    <property type="match status" value="1"/>
</dbReference>
<dbReference type="PROSITE" id="PS01220">
    <property type="entry name" value="PBP"/>
    <property type="match status" value="1"/>
</dbReference>
<dbReference type="Pfam" id="PF01161">
    <property type="entry name" value="PBP"/>
    <property type="match status" value="1"/>
</dbReference>
<dbReference type="PANTHER" id="PTHR11362">
    <property type="entry name" value="PHOSPHATIDYLETHANOLAMINE-BINDING PROTEIN"/>
    <property type="match status" value="1"/>
</dbReference>
<reference evidence="2" key="1">
    <citation type="submission" date="2020-10" db="EMBL/GenBank/DDBJ databases">
        <authorList>
            <person name="Roach M.J.R."/>
        </authorList>
    </citation>
    <scope>NUCLEOTIDE SEQUENCE</scope>
    <source>
        <strain evidence="2">CBS 1945</strain>
    </source>
</reference>
<proteinExistence type="inferred from homology"/>
<dbReference type="KEGG" id="bnn:FOA43_001285"/>
<dbReference type="InterPro" id="IPR008914">
    <property type="entry name" value="PEBP"/>
</dbReference>
<dbReference type="InterPro" id="IPR036610">
    <property type="entry name" value="PEBP-like_sf"/>
</dbReference>
<evidence type="ECO:0008006" key="4">
    <source>
        <dbReference type="Google" id="ProtNLM"/>
    </source>
</evidence>
<protein>
    <recommendedName>
        <fullName evidence="4">Phosphatidylethanolamine-binding protein</fullName>
    </recommendedName>
</protein>
<dbReference type="RefSeq" id="XP_038777534.1">
    <property type="nucleotide sequence ID" value="XM_038921606.1"/>
</dbReference>
<dbReference type="InterPro" id="IPR001858">
    <property type="entry name" value="Phosphatidylethanolamine-bd_CS"/>
</dbReference>
<evidence type="ECO:0000313" key="2">
    <source>
        <dbReference type="EMBL" id="QPG73969.1"/>
    </source>
</evidence>
<dbReference type="GO" id="GO:0030162">
    <property type="term" value="P:regulation of proteolysis"/>
    <property type="evidence" value="ECO:0007669"/>
    <property type="project" value="TreeGrafter"/>
</dbReference>
<dbReference type="SUPFAM" id="SSF49777">
    <property type="entry name" value="PEBP-like"/>
    <property type="match status" value="1"/>
</dbReference>
<dbReference type="InterPro" id="IPR035810">
    <property type="entry name" value="PEBP_euk"/>
</dbReference>
<evidence type="ECO:0000256" key="1">
    <source>
        <dbReference type="ARBA" id="ARBA00007091"/>
    </source>
</evidence>
<keyword evidence="3" id="KW-1185">Reference proteome</keyword>
<evidence type="ECO:0000313" key="3">
    <source>
        <dbReference type="Proteomes" id="UP000662931"/>
    </source>
</evidence>
<dbReference type="CDD" id="cd00866">
    <property type="entry name" value="PEBP_euk"/>
    <property type="match status" value="1"/>
</dbReference>
<sequence length="271" mass="30519">MSLALTRTIWRETSFATTRRLLNFNCIRSQPFANYFRRPVLQQKLQFSPKPILFLSAMPLMTISDSIMDSLTKSEVIPTVIHDKSFVPKGFLTIKYDTGKEVTMGNNIKPSDAQSKPRIDFTLNLPSDSSSSLKISKGDKFTLVFTDPDAPSRGNETWSEYCHWILVDVKLNTFDDTAVNAVDTAENQLTTENVDGTELFSYVGPGCPPKTGKHRYVFLLYKQKSGVVPKVPEGRRNWGTGVPGYGAAEYAEKWGLTLYGVNFFYARNEIQ</sequence>
<dbReference type="AlphaFoldDB" id="A0A875S2A9"/>
<accession>A0A875S2A9</accession>
<comment type="similarity">
    <text evidence="1">Belongs to the phosphatidylethanolamine-binding protein family.</text>
</comment>
<name>A0A875S2A9_EENNA</name>
<dbReference type="GO" id="GO:0046578">
    <property type="term" value="P:regulation of Ras protein signal transduction"/>
    <property type="evidence" value="ECO:0007669"/>
    <property type="project" value="TreeGrafter"/>
</dbReference>
<dbReference type="Proteomes" id="UP000662931">
    <property type="component" value="Chromosome 1"/>
</dbReference>